<dbReference type="InterPro" id="IPR036396">
    <property type="entry name" value="Cyt_P450_sf"/>
</dbReference>
<feature type="transmembrane region" description="Helical" evidence="8">
    <location>
        <begin position="30"/>
        <end position="50"/>
    </location>
</feature>
<evidence type="ECO:0000313" key="9">
    <source>
        <dbReference type="EMBL" id="PAV22828.1"/>
    </source>
</evidence>
<dbReference type="EMBL" id="NBII01000002">
    <property type="protein sequence ID" value="PAV22828.1"/>
    <property type="molecule type" value="Genomic_DNA"/>
</dbReference>
<dbReference type="AlphaFoldDB" id="A0A286UTC1"/>
<keyword evidence="8" id="KW-0812">Transmembrane</keyword>
<dbReference type="GO" id="GO:0005506">
    <property type="term" value="F:iron ion binding"/>
    <property type="evidence" value="ECO:0007669"/>
    <property type="project" value="InterPro"/>
</dbReference>
<dbReference type="GO" id="GO:0020037">
    <property type="term" value="F:heme binding"/>
    <property type="evidence" value="ECO:0007669"/>
    <property type="project" value="InterPro"/>
</dbReference>
<evidence type="ECO:0000313" key="10">
    <source>
        <dbReference type="Proteomes" id="UP000217199"/>
    </source>
</evidence>
<evidence type="ECO:0000256" key="1">
    <source>
        <dbReference type="ARBA" id="ARBA00001971"/>
    </source>
</evidence>
<dbReference type="GO" id="GO:0016705">
    <property type="term" value="F:oxidoreductase activity, acting on paired donors, with incorporation or reduction of molecular oxygen"/>
    <property type="evidence" value="ECO:0007669"/>
    <property type="project" value="InterPro"/>
</dbReference>
<evidence type="ECO:0000256" key="8">
    <source>
        <dbReference type="SAM" id="Phobius"/>
    </source>
</evidence>
<comment type="pathway">
    <text evidence="2">Secondary metabolite biosynthesis.</text>
</comment>
<evidence type="ECO:0000256" key="4">
    <source>
        <dbReference type="ARBA" id="ARBA00022723"/>
    </source>
</evidence>
<dbReference type="GO" id="GO:0004497">
    <property type="term" value="F:monooxygenase activity"/>
    <property type="evidence" value="ECO:0007669"/>
    <property type="project" value="UniProtKB-KW"/>
</dbReference>
<dbReference type="OrthoDB" id="6692864at2759"/>
<feature type="transmembrane region" description="Helical" evidence="8">
    <location>
        <begin position="56"/>
        <end position="77"/>
    </location>
</feature>
<comment type="similarity">
    <text evidence="3">Belongs to the cytochrome P450 family.</text>
</comment>
<keyword evidence="8" id="KW-0472">Membrane</keyword>
<evidence type="ECO:0000256" key="7">
    <source>
        <dbReference type="ARBA" id="ARBA00023033"/>
    </source>
</evidence>
<evidence type="ECO:0000256" key="6">
    <source>
        <dbReference type="ARBA" id="ARBA00023004"/>
    </source>
</evidence>
<dbReference type="Gene3D" id="1.10.630.10">
    <property type="entry name" value="Cytochrome P450"/>
    <property type="match status" value="2"/>
</dbReference>
<organism evidence="9 10">
    <name type="scientific">Pyrrhoderma noxium</name>
    <dbReference type="NCBI Taxonomy" id="2282107"/>
    <lineage>
        <taxon>Eukaryota</taxon>
        <taxon>Fungi</taxon>
        <taxon>Dikarya</taxon>
        <taxon>Basidiomycota</taxon>
        <taxon>Agaricomycotina</taxon>
        <taxon>Agaricomycetes</taxon>
        <taxon>Hymenochaetales</taxon>
        <taxon>Hymenochaetaceae</taxon>
        <taxon>Pyrrhoderma</taxon>
    </lineage>
</organism>
<reference evidence="9 10" key="1">
    <citation type="journal article" date="2017" name="Mol. Ecol.">
        <title>Comparative and population genomic landscape of Phellinus noxius: A hypervariable fungus causing root rot in trees.</title>
        <authorList>
            <person name="Chung C.L."/>
            <person name="Lee T.J."/>
            <person name="Akiba M."/>
            <person name="Lee H.H."/>
            <person name="Kuo T.H."/>
            <person name="Liu D."/>
            <person name="Ke H.M."/>
            <person name="Yokoi T."/>
            <person name="Roa M.B."/>
            <person name="Lu M.J."/>
            <person name="Chang Y.Y."/>
            <person name="Ann P.J."/>
            <person name="Tsai J.N."/>
            <person name="Chen C.Y."/>
            <person name="Tzean S.S."/>
            <person name="Ota Y."/>
            <person name="Hattori T."/>
            <person name="Sahashi N."/>
            <person name="Liou R.F."/>
            <person name="Kikuchi T."/>
            <person name="Tsai I.J."/>
        </authorList>
    </citation>
    <scope>NUCLEOTIDE SEQUENCE [LARGE SCALE GENOMIC DNA]</scope>
    <source>
        <strain evidence="9 10">FFPRI411160</strain>
    </source>
</reference>
<name>A0A286UTC1_9AGAM</name>
<comment type="cofactor">
    <cofactor evidence="1">
        <name>heme</name>
        <dbReference type="ChEBI" id="CHEBI:30413"/>
    </cofactor>
</comment>
<keyword evidence="10" id="KW-1185">Reference proteome</keyword>
<dbReference type="PANTHER" id="PTHR24305:SF187">
    <property type="entry name" value="P450, PUTATIVE (EUROFUNG)-RELATED"/>
    <property type="match status" value="1"/>
</dbReference>
<keyword evidence="5" id="KW-0560">Oxidoreductase</keyword>
<evidence type="ECO:0000256" key="2">
    <source>
        <dbReference type="ARBA" id="ARBA00005179"/>
    </source>
</evidence>
<dbReference type="SUPFAM" id="SSF48264">
    <property type="entry name" value="Cytochrome P450"/>
    <property type="match status" value="1"/>
</dbReference>
<dbReference type="InterPro" id="IPR001128">
    <property type="entry name" value="Cyt_P450"/>
</dbReference>
<evidence type="ECO:0000256" key="3">
    <source>
        <dbReference type="ARBA" id="ARBA00010617"/>
    </source>
</evidence>
<keyword evidence="7" id="KW-0503">Monooxygenase</keyword>
<sequence length="515" mass="58408">MAYLDILLPTFVALGSHLIFRKREPDPLQFIGFIGLTSSSIFFSLLFLGYCTQDCYLTIIKAVLIYTTSLILSILIYRHSPWHPLARFPGPAAAISTKWWMVHRILVKGGRHLELQRLHDKHGKWVRVGPNELSVCDPAAIRPIYNQLERAPFYEGTPAKADSLITVRDRLRHTERRHIWSKAVTGSAIKDYEPFAMNRAKQLLSCIAKEDVVNMDKWLYLFFMDLMGDMGFQGGFETMKAGKDEEGWMDMLTLGVIFVSAMGQVPWLKRIIQLLPQRGPVESFHTFTKEKVNEIRAQQSSGVLRKDILSSLLDESIGKIRLSDEEAAADASLIVVAATDTSVQAVITFLRYPGFRASRVSGCVYTRVSSDYPPGPFGPPRTTGRNGAFILDTWVPPNTTLHVPVYAVHRDPRYFGILSNKWIPERWIPENNDVDLKPCNRDAFVPFSSGYSSCVGKHLALRNIKILLAYLLKAYDIYPSPSFDVDIYDQSFKEYGLWSHDPLLVQVKLRDSSLE</sequence>
<dbReference type="STRING" id="2282107.A0A286UTC1"/>
<dbReference type="InParanoid" id="A0A286UTC1"/>
<comment type="caution">
    <text evidence="9">The sequence shown here is derived from an EMBL/GenBank/DDBJ whole genome shotgun (WGS) entry which is preliminary data.</text>
</comment>
<dbReference type="Proteomes" id="UP000217199">
    <property type="component" value="Unassembled WGS sequence"/>
</dbReference>
<gene>
    <name evidence="9" type="ORF">PNOK_0278500</name>
</gene>
<dbReference type="PANTHER" id="PTHR24305">
    <property type="entry name" value="CYTOCHROME P450"/>
    <property type="match status" value="1"/>
</dbReference>
<keyword evidence="6" id="KW-0408">Iron</keyword>
<keyword evidence="4" id="KW-0479">Metal-binding</keyword>
<protein>
    <submittedName>
        <fullName evidence="9">Cytochrome P450</fullName>
    </submittedName>
</protein>
<evidence type="ECO:0000256" key="5">
    <source>
        <dbReference type="ARBA" id="ARBA00023002"/>
    </source>
</evidence>
<dbReference type="InterPro" id="IPR050121">
    <property type="entry name" value="Cytochrome_P450_monoxygenase"/>
</dbReference>
<keyword evidence="8" id="KW-1133">Transmembrane helix</keyword>
<dbReference type="Pfam" id="PF00067">
    <property type="entry name" value="p450"/>
    <property type="match status" value="2"/>
</dbReference>
<proteinExistence type="inferred from homology"/>
<accession>A0A286UTC1</accession>